<evidence type="ECO:0000256" key="7">
    <source>
        <dbReference type="ARBA" id="ARBA00023027"/>
    </source>
</evidence>
<evidence type="ECO:0000256" key="4">
    <source>
        <dbReference type="ARBA" id="ARBA00022643"/>
    </source>
</evidence>
<dbReference type="SUPFAM" id="SSF55469">
    <property type="entry name" value="FMN-dependent nitroreductase-like"/>
    <property type="match status" value="1"/>
</dbReference>
<dbReference type="InterPro" id="IPR026021">
    <property type="entry name" value="YdjA-like"/>
</dbReference>
<evidence type="ECO:0000256" key="1">
    <source>
        <dbReference type="ARBA" id="ARBA00001917"/>
    </source>
</evidence>
<keyword evidence="11" id="KW-1185">Reference proteome</keyword>
<dbReference type="EC" id="1.-.-.-" evidence="8"/>
<dbReference type="CDD" id="cd02135">
    <property type="entry name" value="YdjA-like"/>
    <property type="match status" value="1"/>
</dbReference>
<evidence type="ECO:0000313" key="11">
    <source>
        <dbReference type="Proteomes" id="UP001265700"/>
    </source>
</evidence>
<dbReference type="InterPro" id="IPR052530">
    <property type="entry name" value="NAD(P)H_nitroreductase"/>
</dbReference>
<keyword evidence="7 8" id="KW-0520">NAD</keyword>
<dbReference type="PANTHER" id="PTHR43821:SF1">
    <property type="entry name" value="NAD(P)H NITROREDUCTASE YDJA-RELATED"/>
    <property type="match status" value="1"/>
</dbReference>
<evidence type="ECO:0000256" key="5">
    <source>
        <dbReference type="ARBA" id="ARBA00022857"/>
    </source>
</evidence>
<comment type="similarity">
    <text evidence="2 8">Belongs to the nitroreductase family.</text>
</comment>
<name>A0ABU1WU90_9BURK</name>
<keyword evidence="3 8" id="KW-0285">Flavoprotein</keyword>
<keyword evidence="4 8" id="KW-0288">FMN</keyword>
<dbReference type="RefSeq" id="WP_310321993.1">
    <property type="nucleotide sequence ID" value="NZ_JAVDWU010000015.1"/>
</dbReference>
<evidence type="ECO:0000256" key="2">
    <source>
        <dbReference type="ARBA" id="ARBA00007118"/>
    </source>
</evidence>
<feature type="domain" description="Nitroreductase" evidence="9">
    <location>
        <begin position="16"/>
        <end position="171"/>
    </location>
</feature>
<organism evidence="10 11">
    <name type="scientific">Hydrogenophaga palleronii</name>
    <dbReference type="NCBI Taxonomy" id="65655"/>
    <lineage>
        <taxon>Bacteria</taxon>
        <taxon>Pseudomonadati</taxon>
        <taxon>Pseudomonadota</taxon>
        <taxon>Betaproteobacteria</taxon>
        <taxon>Burkholderiales</taxon>
        <taxon>Comamonadaceae</taxon>
        <taxon>Hydrogenophaga</taxon>
    </lineage>
</organism>
<accession>A0ABU1WU90</accession>
<dbReference type="PANTHER" id="PTHR43821">
    <property type="entry name" value="NAD(P)H NITROREDUCTASE YDJA-RELATED"/>
    <property type="match status" value="1"/>
</dbReference>
<dbReference type="EMBL" id="JAVDWU010000015">
    <property type="protein sequence ID" value="MDR7152863.1"/>
    <property type="molecule type" value="Genomic_DNA"/>
</dbReference>
<dbReference type="PIRSF" id="PIRSF000232">
    <property type="entry name" value="YdjA"/>
    <property type="match status" value="1"/>
</dbReference>
<evidence type="ECO:0000259" key="9">
    <source>
        <dbReference type="Pfam" id="PF00881"/>
    </source>
</evidence>
<proteinExistence type="inferred from homology"/>
<keyword evidence="5 8" id="KW-0521">NADP</keyword>
<reference evidence="10 11" key="1">
    <citation type="submission" date="2023-07" db="EMBL/GenBank/DDBJ databases">
        <title>Sorghum-associated microbial communities from plants grown in Nebraska, USA.</title>
        <authorList>
            <person name="Schachtman D."/>
        </authorList>
    </citation>
    <scope>NUCLEOTIDE SEQUENCE [LARGE SCALE GENOMIC DNA]</scope>
    <source>
        <strain evidence="10 11">4249</strain>
    </source>
</reference>
<comment type="cofactor">
    <cofactor evidence="1 8">
        <name>FMN</name>
        <dbReference type="ChEBI" id="CHEBI:58210"/>
    </cofactor>
</comment>
<evidence type="ECO:0000256" key="8">
    <source>
        <dbReference type="PIRNR" id="PIRNR000232"/>
    </source>
</evidence>
<keyword evidence="6 8" id="KW-0560">Oxidoreductase</keyword>
<sequence>MPDPAASRSTALQGLLSRHSVGPRWLTEPAPSTGQLEQAVACALRAPDHGLLVPWRAVLVPSEQRDALGERFAVFAAAVGKSADDIQRERERAAKGPMLVAWVAHIIPDIAEVPEHEQWMTVGGALTNFLNAMHLMGFGAKTLSGRKCQHPAVTEAFCAADEQLVAFICVGTPSQVGKPRCADNVAAAWSQWHGNAPA</sequence>
<evidence type="ECO:0000256" key="3">
    <source>
        <dbReference type="ARBA" id="ARBA00022630"/>
    </source>
</evidence>
<protein>
    <recommendedName>
        <fullName evidence="8">Putative NAD(P)H nitroreductase</fullName>
        <ecNumber evidence="8">1.-.-.-</ecNumber>
    </recommendedName>
</protein>
<dbReference type="Pfam" id="PF00881">
    <property type="entry name" value="Nitroreductase"/>
    <property type="match status" value="1"/>
</dbReference>
<comment type="caution">
    <text evidence="10">The sequence shown here is derived from an EMBL/GenBank/DDBJ whole genome shotgun (WGS) entry which is preliminary data.</text>
</comment>
<gene>
    <name evidence="10" type="ORF">J2W49_004841</name>
</gene>
<dbReference type="InterPro" id="IPR029479">
    <property type="entry name" value="Nitroreductase"/>
</dbReference>
<dbReference type="InterPro" id="IPR000415">
    <property type="entry name" value="Nitroreductase-like"/>
</dbReference>
<evidence type="ECO:0000313" key="10">
    <source>
        <dbReference type="EMBL" id="MDR7152863.1"/>
    </source>
</evidence>
<evidence type="ECO:0000256" key="6">
    <source>
        <dbReference type="ARBA" id="ARBA00023002"/>
    </source>
</evidence>
<dbReference type="Proteomes" id="UP001265700">
    <property type="component" value="Unassembled WGS sequence"/>
</dbReference>
<dbReference type="Gene3D" id="3.40.109.10">
    <property type="entry name" value="NADH Oxidase"/>
    <property type="match status" value="1"/>
</dbReference>